<evidence type="ECO:0000313" key="2">
    <source>
        <dbReference type="Proteomes" id="UP001165667"/>
    </source>
</evidence>
<reference evidence="1" key="1">
    <citation type="submission" date="2022-05" db="EMBL/GenBank/DDBJ databases">
        <authorList>
            <person name="Pankratov T."/>
        </authorList>
    </citation>
    <scope>NUCLEOTIDE SEQUENCE</scope>
    <source>
        <strain evidence="1">BP6-180914</strain>
    </source>
</reference>
<dbReference type="Proteomes" id="UP001165667">
    <property type="component" value="Unassembled WGS sequence"/>
</dbReference>
<evidence type="ECO:0000313" key="1">
    <source>
        <dbReference type="EMBL" id="MCW6513167.1"/>
    </source>
</evidence>
<protein>
    <submittedName>
        <fullName evidence="1">Uncharacterized protein</fullName>
    </submittedName>
</protein>
<gene>
    <name evidence="1" type="ORF">M8523_35575</name>
</gene>
<sequence>MPERPRRFHQAFQEPGDDAALSGQTEIVELQNGGDAEFEQRDGQFAGCCFAEGCIGPVAADQHIVEALA</sequence>
<dbReference type="EMBL" id="JAMOIM010000105">
    <property type="protein sequence ID" value="MCW6513167.1"/>
    <property type="molecule type" value="Genomic_DNA"/>
</dbReference>
<comment type="caution">
    <text evidence="1">The sequence shown here is derived from an EMBL/GenBank/DDBJ whole genome shotgun (WGS) entry which is preliminary data.</text>
</comment>
<proteinExistence type="predicted"/>
<organism evidence="1 2">
    <name type="scientific">Lichenifustis flavocetrariae</name>
    <dbReference type="NCBI Taxonomy" id="2949735"/>
    <lineage>
        <taxon>Bacteria</taxon>
        <taxon>Pseudomonadati</taxon>
        <taxon>Pseudomonadota</taxon>
        <taxon>Alphaproteobacteria</taxon>
        <taxon>Hyphomicrobiales</taxon>
        <taxon>Lichenihabitantaceae</taxon>
        <taxon>Lichenifustis</taxon>
    </lineage>
</organism>
<dbReference type="AlphaFoldDB" id="A0AA41ZC47"/>
<name>A0AA41ZC47_9HYPH</name>
<keyword evidence="2" id="KW-1185">Reference proteome</keyword>
<accession>A0AA41ZC47</accession>
<dbReference type="RefSeq" id="WP_282589540.1">
    <property type="nucleotide sequence ID" value="NZ_JAMOIM010000105.1"/>
</dbReference>